<protein>
    <recommendedName>
        <fullName evidence="2">PAS domain-containing protein</fullName>
    </recommendedName>
</protein>
<evidence type="ECO:0008006" key="2">
    <source>
        <dbReference type="Google" id="ProtNLM"/>
    </source>
</evidence>
<evidence type="ECO:0000313" key="1">
    <source>
        <dbReference type="EMBL" id="OIR16749.1"/>
    </source>
</evidence>
<sequence length="129" mass="14314">MDALQTQFFGSMQYQSGMGEPAALTLDQSGMIQDCTDASEELFGFSRSELAQHHISLLFPQLSDTALLSNGLINSRLLFLSHCGHLFWAMDRDGEAFFSELFFSQLEYGAHPILRVIVRPSDGAPRPNA</sequence>
<dbReference type="Gene3D" id="3.30.450.20">
    <property type="entry name" value="PAS domain"/>
    <property type="match status" value="1"/>
</dbReference>
<organism evidence="1">
    <name type="scientific">mine drainage metagenome</name>
    <dbReference type="NCBI Taxonomy" id="410659"/>
    <lineage>
        <taxon>unclassified sequences</taxon>
        <taxon>metagenomes</taxon>
        <taxon>ecological metagenomes</taxon>
    </lineage>
</organism>
<proteinExistence type="predicted"/>
<gene>
    <name evidence="1" type="ORF">GALL_25680</name>
</gene>
<dbReference type="InterPro" id="IPR000014">
    <property type="entry name" value="PAS"/>
</dbReference>
<dbReference type="EMBL" id="MLJW01000006">
    <property type="protein sequence ID" value="OIR16749.1"/>
    <property type="molecule type" value="Genomic_DNA"/>
</dbReference>
<reference evidence="1" key="1">
    <citation type="submission" date="2016-10" db="EMBL/GenBank/DDBJ databases">
        <title>Sequence of Gallionella enrichment culture.</title>
        <authorList>
            <person name="Poehlein A."/>
            <person name="Muehling M."/>
            <person name="Daniel R."/>
        </authorList>
    </citation>
    <scope>NUCLEOTIDE SEQUENCE</scope>
</reference>
<dbReference type="InterPro" id="IPR035965">
    <property type="entry name" value="PAS-like_dom_sf"/>
</dbReference>
<dbReference type="AlphaFoldDB" id="A0A1J5TKB8"/>
<comment type="caution">
    <text evidence="1">The sequence shown here is derived from an EMBL/GenBank/DDBJ whole genome shotgun (WGS) entry which is preliminary data.</text>
</comment>
<dbReference type="CDD" id="cd00130">
    <property type="entry name" value="PAS"/>
    <property type="match status" value="1"/>
</dbReference>
<accession>A0A1J5TKB8</accession>
<name>A0A1J5TKB8_9ZZZZ</name>
<dbReference type="SUPFAM" id="SSF55785">
    <property type="entry name" value="PYP-like sensor domain (PAS domain)"/>
    <property type="match status" value="1"/>
</dbReference>